<dbReference type="OrthoDB" id="544685at2759"/>
<dbReference type="GO" id="GO:0006820">
    <property type="term" value="P:monoatomic anion transport"/>
    <property type="evidence" value="ECO:0007669"/>
    <property type="project" value="TreeGrafter"/>
</dbReference>
<dbReference type="GO" id="GO:0005886">
    <property type="term" value="C:plasma membrane"/>
    <property type="evidence" value="ECO:0007669"/>
    <property type="project" value="TreeGrafter"/>
</dbReference>
<feature type="compositionally biased region" description="Basic residues" evidence="7">
    <location>
        <begin position="89"/>
        <end position="98"/>
    </location>
</feature>
<dbReference type="Pfam" id="PF00924">
    <property type="entry name" value="MS_channel_2nd"/>
    <property type="match status" value="1"/>
</dbReference>
<gene>
    <name evidence="10" type="ORF">ZIOFF_045257</name>
</gene>
<evidence type="ECO:0000313" key="10">
    <source>
        <dbReference type="EMBL" id="KAG6497358.1"/>
    </source>
</evidence>
<proteinExistence type="inferred from homology"/>
<dbReference type="Proteomes" id="UP000734854">
    <property type="component" value="Unassembled WGS sequence"/>
</dbReference>
<evidence type="ECO:0000256" key="8">
    <source>
        <dbReference type="SAM" id="Phobius"/>
    </source>
</evidence>
<dbReference type="EMBL" id="JACMSC010000012">
    <property type="protein sequence ID" value="KAG6497358.1"/>
    <property type="molecule type" value="Genomic_DNA"/>
</dbReference>
<protein>
    <recommendedName>
        <fullName evidence="9">Mechanosensitive ion channel MscS domain-containing protein</fullName>
    </recommendedName>
</protein>
<feature type="compositionally biased region" description="Basic and acidic residues" evidence="7">
    <location>
        <begin position="36"/>
        <end position="51"/>
    </location>
</feature>
<dbReference type="AlphaFoldDB" id="A0A8J5FY88"/>
<dbReference type="InterPro" id="IPR006685">
    <property type="entry name" value="MscS_channel_2nd"/>
</dbReference>
<reference evidence="10 11" key="1">
    <citation type="submission" date="2020-08" db="EMBL/GenBank/DDBJ databases">
        <title>Plant Genome Project.</title>
        <authorList>
            <person name="Zhang R.-G."/>
        </authorList>
    </citation>
    <scope>NUCLEOTIDE SEQUENCE [LARGE SCALE GENOMIC DNA]</scope>
    <source>
        <tissue evidence="10">Rhizome</tissue>
    </source>
</reference>
<sequence>MDSRKETVEKKQVEVVLLIAGEESAEATDSSGGAAREPKVESFDDFSKDPSARTPKSPLRVRNPSFEITKSSPSPGKPPRPPQTEALIRRRSICKPKSRLVEQPPPPVSGPADAPCPLPFERVPASPNPKLTPKTPSHVWDEEEEEDEAIFQRPQFSDGVAPQRKWKIRVLIEWSILILAMGFLVASLTVRKLENTEIYGLHIWEWCLMVIIIFCGRLMTYWLMTIVVFMIERNFLLRKKVLYFVYGLKNSVRVCIWLGLVLITWILLFNHRIPRSPKTTKAKVLKYVTLTLASLLTASVLWLVKTLLVKILASSFHMNTFFDRIQESIFHQYVLQTLSGPPLMELAEKVGRVKSTSQLSFRSSVKGKGKGKGKEGEDLGVIDVGKLHNMRHDKVSAWTMTGLINVISSSGLSTISNTIENFDEEGSELRDQEITNEWDAKAAAFQIFKNVAKPGYKYIEEEDLLRFLSKEEVTYVLPLFEGAVETRKIKKSALRNWVVKAYLDRKSLALSLNDTKTAVKQLHKLASVVVAIVIIIVTLLLLGFATTKVLVFISSQLLLVVFVFGNSCKTVFESIIFVFIMHPFDVGDRCVVDGVQMVVEEMNILTTTFLRYDNEKIFYPNAVLLTKPISNFYRSPDMNDTIEFAVDVSTSIESIGGLKFKLKLYIDSKPNHWHPNHSIVVKDIVNVNKMNMALNVRHTMNFQNIAEKNNRRSDLILELKKIFEELGIRYLLLPQEVQVSYIGSTSLPVAIRQGM</sequence>
<feature type="transmembrane region" description="Helical" evidence="8">
    <location>
        <begin position="557"/>
        <end position="580"/>
    </location>
</feature>
<evidence type="ECO:0000256" key="2">
    <source>
        <dbReference type="ARBA" id="ARBA00008017"/>
    </source>
</evidence>
<dbReference type="InterPro" id="IPR016688">
    <property type="entry name" value="MscS-like_plants/fungi"/>
</dbReference>
<feature type="transmembrane region" description="Helical" evidence="8">
    <location>
        <begin position="525"/>
        <end position="545"/>
    </location>
</feature>
<dbReference type="PANTHER" id="PTHR31618">
    <property type="entry name" value="MECHANOSENSITIVE ION CHANNEL PROTEIN 5"/>
    <property type="match status" value="1"/>
</dbReference>
<evidence type="ECO:0000256" key="4">
    <source>
        <dbReference type="ARBA" id="ARBA00022692"/>
    </source>
</evidence>
<dbReference type="GO" id="GO:0050982">
    <property type="term" value="P:detection of mechanical stimulus"/>
    <property type="evidence" value="ECO:0007669"/>
    <property type="project" value="UniProtKB-ARBA"/>
</dbReference>
<evidence type="ECO:0000256" key="6">
    <source>
        <dbReference type="ARBA" id="ARBA00023136"/>
    </source>
</evidence>
<feature type="compositionally biased region" description="Pro residues" evidence="7">
    <location>
        <begin position="103"/>
        <end position="116"/>
    </location>
</feature>
<feature type="transmembrane region" description="Helical" evidence="8">
    <location>
        <begin position="171"/>
        <end position="191"/>
    </location>
</feature>
<feature type="domain" description="Mechanosensitive ion channel MscS" evidence="9">
    <location>
        <begin position="576"/>
        <end position="632"/>
    </location>
</feature>
<keyword evidence="3" id="KW-0813">Transport</keyword>
<organism evidence="10 11">
    <name type="scientific">Zingiber officinale</name>
    <name type="common">Ginger</name>
    <name type="synonym">Amomum zingiber</name>
    <dbReference type="NCBI Taxonomy" id="94328"/>
    <lineage>
        <taxon>Eukaryota</taxon>
        <taxon>Viridiplantae</taxon>
        <taxon>Streptophyta</taxon>
        <taxon>Embryophyta</taxon>
        <taxon>Tracheophyta</taxon>
        <taxon>Spermatophyta</taxon>
        <taxon>Magnoliopsida</taxon>
        <taxon>Liliopsida</taxon>
        <taxon>Zingiberales</taxon>
        <taxon>Zingiberaceae</taxon>
        <taxon>Zingiber</taxon>
    </lineage>
</organism>
<evidence type="ECO:0000256" key="3">
    <source>
        <dbReference type="ARBA" id="ARBA00022448"/>
    </source>
</evidence>
<keyword evidence="4 8" id="KW-0812">Transmembrane</keyword>
<keyword evidence="6 8" id="KW-0472">Membrane</keyword>
<evidence type="ECO:0000256" key="5">
    <source>
        <dbReference type="ARBA" id="ARBA00022989"/>
    </source>
</evidence>
<evidence type="ECO:0000259" key="9">
    <source>
        <dbReference type="Pfam" id="PF00924"/>
    </source>
</evidence>
<comment type="similarity">
    <text evidence="2">Belongs to the MscS (TC 1.A.23) family.</text>
</comment>
<evidence type="ECO:0000313" key="11">
    <source>
        <dbReference type="Proteomes" id="UP000734854"/>
    </source>
</evidence>
<feature type="transmembrane region" description="Helical" evidence="8">
    <location>
        <begin position="203"/>
        <end position="231"/>
    </location>
</feature>
<accession>A0A8J5FY88</accession>
<feature type="transmembrane region" description="Helical" evidence="8">
    <location>
        <begin position="287"/>
        <end position="308"/>
    </location>
</feature>
<comment type="caution">
    <text evidence="10">The sequence shown here is derived from an EMBL/GenBank/DDBJ whole genome shotgun (WGS) entry which is preliminary data.</text>
</comment>
<dbReference type="FunFam" id="2.30.30.60:FF:000003">
    <property type="entry name" value="Predicted mechanosensitive ion channel"/>
    <property type="match status" value="1"/>
</dbReference>
<name>A0A8J5FY88_ZINOF</name>
<dbReference type="PANTHER" id="PTHR31618:SF7">
    <property type="entry name" value="MECHANOSENSITIVE ION CHANNEL PROTEIN"/>
    <property type="match status" value="1"/>
</dbReference>
<feature type="transmembrane region" description="Helical" evidence="8">
    <location>
        <begin position="243"/>
        <end position="267"/>
    </location>
</feature>
<dbReference type="GO" id="GO:0008381">
    <property type="term" value="F:mechanosensitive monoatomic ion channel activity"/>
    <property type="evidence" value="ECO:0007669"/>
    <property type="project" value="TreeGrafter"/>
</dbReference>
<evidence type="ECO:0000256" key="7">
    <source>
        <dbReference type="SAM" id="MobiDB-lite"/>
    </source>
</evidence>
<keyword evidence="5 8" id="KW-1133">Transmembrane helix</keyword>
<comment type="subcellular location">
    <subcellularLocation>
        <location evidence="1">Membrane</location>
        <topology evidence="1">Multi-pass membrane protein</topology>
    </subcellularLocation>
</comment>
<keyword evidence="11" id="KW-1185">Reference proteome</keyword>
<evidence type="ECO:0000256" key="1">
    <source>
        <dbReference type="ARBA" id="ARBA00004141"/>
    </source>
</evidence>
<feature type="region of interest" description="Disordered" evidence="7">
    <location>
        <begin position="21"/>
        <end position="116"/>
    </location>
</feature>